<comment type="caution">
    <text evidence="1">The sequence shown here is derived from an EMBL/GenBank/DDBJ whole genome shotgun (WGS) entry which is preliminary data.</text>
</comment>
<gene>
    <name evidence="1" type="ORF">G2W53_042792</name>
</gene>
<evidence type="ECO:0000313" key="1">
    <source>
        <dbReference type="EMBL" id="KAF7803681.1"/>
    </source>
</evidence>
<keyword evidence="2" id="KW-1185">Reference proteome</keyword>
<organism evidence="1 2">
    <name type="scientific">Senna tora</name>
    <dbReference type="NCBI Taxonomy" id="362788"/>
    <lineage>
        <taxon>Eukaryota</taxon>
        <taxon>Viridiplantae</taxon>
        <taxon>Streptophyta</taxon>
        <taxon>Embryophyta</taxon>
        <taxon>Tracheophyta</taxon>
        <taxon>Spermatophyta</taxon>
        <taxon>Magnoliopsida</taxon>
        <taxon>eudicotyledons</taxon>
        <taxon>Gunneridae</taxon>
        <taxon>Pentapetalae</taxon>
        <taxon>rosids</taxon>
        <taxon>fabids</taxon>
        <taxon>Fabales</taxon>
        <taxon>Fabaceae</taxon>
        <taxon>Caesalpinioideae</taxon>
        <taxon>Cassia clade</taxon>
        <taxon>Senna</taxon>
    </lineage>
</organism>
<protein>
    <submittedName>
        <fullName evidence="1">Uncharacterized protein</fullName>
    </submittedName>
</protein>
<evidence type="ECO:0000313" key="2">
    <source>
        <dbReference type="Proteomes" id="UP000634136"/>
    </source>
</evidence>
<reference evidence="1" key="1">
    <citation type="submission" date="2020-09" db="EMBL/GenBank/DDBJ databases">
        <title>Genome-Enabled Discovery of Anthraquinone Biosynthesis in Senna tora.</title>
        <authorList>
            <person name="Kang S.-H."/>
            <person name="Pandey R.P."/>
            <person name="Lee C.-M."/>
            <person name="Sim J.-S."/>
            <person name="Jeong J.-T."/>
            <person name="Choi B.-S."/>
            <person name="Jung M."/>
            <person name="Ginzburg D."/>
            <person name="Zhao K."/>
            <person name="Won S.Y."/>
            <person name="Oh T.-J."/>
            <person name="Yu Y."/>
            <person name="Kim N.-H."/>
            <person name="Lee O.R."/>
            <person name="Lee T.-H."/>
            <person name="Bashyal P."/>
            <person name="Kim T.-S."/>
            <person name="Lee W.-H."/>
            <person name="Kawkins C."/>
            <person name="Kim C.-K."/>
            <person name="Kim J.S."/>
            <person name="Ahn B.O."/>
            <person name="Rhee S.Y."/>
            <person name="Sohng J.K."/>
        </authorList>
    </citation>
    <scope>NUCLEOTIDE SEQUENCE</scope>
    <source>
        <tissue evidence="1">Leaf</tissue>
    </source>
</reference>
<sequence>MNALSDSQWIDRRAIKKGEKILLCPDFCLSKFHLHSQRVAIKHPTACRISQNPKLEIPNRRPNALCKILILLFTGHNFVRFMGLLRR</sequence>
<dbReference type="AlphaFoldDB" id="A0A834SHT2"/>
<dbReference type="Proteomes" id="UP000634136">
    <property type="component" value="Unassembled WGS sequence"/>
</dbReference>
<proteinExistence type="predicted"/>
<name>A0A834SHT2_9FABA</name>
<accession>A0A834SHT2</accession>
<dbReference type="EMBL" id="JAAIUW010000013">
    <property type="protein sequence ID" value="KAF7803681.1"/>
    <property type="molecule type" value="Genomic_DNA"/>
</dbReference>